<dbReference type="HAMAP" id="MF_00484">
    <property type="entry name" value="Glycogen_synth"/>
    <property type="match status" value="1"/>
</dbReference>
<dbReference type="Gene3D" id="3.40.50.2000">
    <property type="entry name" value="Glycogen Phosphorylase B"/>
    <property type="match status" value="2"/>
</dbReference>
<dbReference type="InterPro" id="IPR011835">
    <property type="entry name" value="GS/SS"/>
</dbReference>
<dbReference type="Proteomes" id="UP000248132">
    <property type="component" value="Unassembled WGS sequence"/>
</dbReference>
<comment type="function">
    <text evidence="2 7">Synthesizes alpha-1,4-glucan chains using ADP-glucose.</text>
</comment>
<reference evidence="10 11" key="1">
    <citation type="submission" date="2018-06" db="EMBL/GenBank/DDBJ databases">
        <title>Genomic Encyclopedia of Type Strains, Phase I: the one thousand microbial genomes (KMG-I) project.</title>
        <authorList>
            <person name="Kyrpides N."/>
        </authorList>
    </citation>
    <scope>NUCLEOTIDE SEQUENCE [LARGE SCALE GENOMIC DNA]</scope>
    <source>
        <strain evidence="10 11">DSM 19573</strain>
    </source>
</reference>
<evidence type="ECO:0000256" key="1">
    <source>
        <dbReference type="ARBA" id="ARBA00001478"/>
    </source>
</evidence>
<sequence>MNNNINVLFASSEVFPFAKTGGLGDVAGSLPKAISKLGTDIRVVMPNYGCIAQKYKQSMEYLGYIYIDLSWRHQYCGIYKLVHDEITYYFLDNEYYFNRCELYGDFDQAEQFTFFSKAVIEILPLIGFKPDIIHCNDWQTGVVSLLLKANYRYIPFYSKIKTVFTIHNLKYQGVFPSDVIPNLLGIDWQYFTPYGIEFYNNVNYMKAGLVYSDSISTVSPSYAQEIKNSFYGENLNSLLIHRSSDLYGILNGIDYEKNDPATDKRLYANYSADNLSNKYENRRQLQEELDLPVRPDVPVISIISRLTAQKGFDLIECVLDELLQMDIQLIVLGKGDEHYKWVFENAAYWHKDKVSANITFSDTLAQRIYAGSDMFLMPSLFEPCGLGQIFSFRYGCVPIVRETGGLNDTVLSYNETTGEGNGFSFTSYNAHDMLNTIRRAVHFYNNKKDIWNLLIQRGMKADFSWDKSAHEYLAMYRKTLSGPNCIQG</sequence>
<keyword evidence="5 7" id="KW-0808">Transferase</keyword>
<evidence type="ECO:0000256" key="3">
    <source>
        <dbReference type="ARBA" id="ARBA00010281"/>
    </source>
</evidence>
<evidence type="ECO:0000259" key="8">
    <source>
        <dbReference type="Pfam" id="PF00534"/>
    </source>
</evidence>
<protein>
    <recommendedName>
        <fullName evidence="7">Glycogen synthase</fullName>
        <ecNumber evidence="7">2.4.1.21</ecNumber>
    </recommendedName>
    <alternativeName>
        <fullName evidence="7">Starch [bacterial glycogen] synthase</fullName>
    </alternativeName>
</protein>
<evidence type="ECO:0000256" key="7">
    <source>
        <dbReference type="HAMAP-Rule" id="MF_00484"/>
    </source>
</evidence>
<dbReference type="InterPro" id="IPR013534">
    <property type="entry name" value="Starch_synth_cat_dom"/>
</dbReference>
<comment type="pathway">
    <text evidence="7">Glycan biosynthesis; glycogen biosynthesis.</text>
</comment>
<proteinExistence type="inferred from homology"/>
<comment type="catalytic activity">
    <reaction evidence="1 7">
        <text>[(1-&gt;4)-alpha-D-glucosyl](n) + ADP-alpha-D-glucose = [(1-&gt;4)-alpha-D-glucosyl](n+1) + ADP + H(+)</text>
        <dbReference type="Rhea" id="RHEA:18189"/>
        <dbReference type="Rhea" id="RHEA-COMP:9584"/>
        <dbReference type="Rhea" id="RHEA-COMP:9587"/>
        <dbReference type="ChEBI" id="CHEBI:15378"/>
        <dbReference type="ChEBI" id="CHEBI:15444"/>
        <dbReference type="ChEBI" id="CHEBI:57498"/>
        <dbReference type="ChEBI" id="CHEBI:456216"/>
        <dbReference type="EC" id="2.4.1.21"/>
    </reaction>
</comment>
<dbReference type="UniPathway" id="UPA00164"/>
<dbReference type="PANTHER" id="PTHR45825">
    <property type="entry name" value="GRANULE-BOUND STARCH SYNTHASE 1, CHLOROPLASTIC/AMYLOPLASTIC"/>
    <property type="match status" value="1"/>
</dbReference>
<evidence type="ECO:0000313" key="11">
    <source>
        <dbReference type="Proteomes" id="UP000248132"/>
    </source>
</evidence>
<comment type="similarity">
    <text evidence="3 7">Belongs to the glycosyltransferase 1 family. Bacterial/plant glycogen synthase subfamily.</text>
</comment>
<dbReference type="GO" id="GO:0005978">
    <property type="term" value="P:glycogen biosynthetic process"/>
    <property type="evidence" value="ECO:0007669"/>
    <property type="project" value="UniProtKB-UniRule"/>
</dbReference>
<evidence type="ECO:0000259" key="9">
    <source>
        <dbReference type="Pfam" id="PF08323"/>
    </source>
</evidence>
<evidence type="ECO:0000256" key="6">
    <source>
        <dbReference type="ARBA" id="ARBA00023056"/>
    </source>
</evidence>
<feature type="binding site" evidence="7">
    <location>
        <position position="19"/>
    </location>
    <ligand>
        <name>ADP-alpha-D-glucose</name>
        <dbReference type="ChEBI" id="CHEBI:57498"/>
    </ligand>
</feature>
<dbReference type="AlphaFoldDB" id="A0A318XMS4"/>
<dbReference type="GO" id="GO:0004373">
    <property type="term" value="F:alpha-1,4-glucan glucosyltransferase (UDP-glucose donor) activity"/>
    <property type="evidence" value="ECO:0007669"/>
    <property type="project" value="InterPro"/>
</dbReference>
<dbReference type="Pfam" id="PF00534">
    <property type="entry name" value="Glycos_transf_1"/>
    <property type="match status" value="1"/>
</dbReference>
<accession>A0A318XMS4</accession>
<dbReference type="EC" id="2.4.1.21" evidence="7"/>
<dbReference type="CDD" id="cd03791">
    <property type="entry name" value="GT5_Glycogen_synthase_DULL1-like"/>
    <property type="match status" value="1"/>
</dbReference>
<evidence type="ECO:0000256" key="2">
    <source>
        <dbReference type="ARBA" id="ARBA00002764"/>
    </source>
</evidence>
<dbReference type="InterPro" id="IPR001296">
    <property type="entry name" value="Glyco_trans_1"/>
</dbReference>
<dbReference type="NCBIfam" id="TIGR02095">
    <property type="entry name" value="glgA"/>
    <property type="match status" value="1"/>
</dbReference>
<dbReference type="RefSeq" id="WP_278302843.1">
    <property type="nucleotide sequence ID" value="NZ_QKMR01000005.1"/>
</dbReference>
<name>A0A318XMS4_9FIRM</name>
<keyword evidence="6 7" id="KW-0320">Glycogen biosynthesis</keyword>
<dbReference type="NCBIfam" id="NF001898">
    <property type="entry name" value="PRK00654.1-1"/>
    <property type="match status" value="1"/>
</dbReference>
<keyword evidence="4 7" id="KW-0328">Glycosyltransferase</keyword>
<evidence type="ECO:0000256" key="5">
    <source>
        <dbReference type="ARBA" id="ARBA00022679"/>
    </source>
</evidence>
<dbReference type="EMBL" id="QKMR01000005">
    <property type="protein sequence ID" value="PYG88831.1"/>
    <property type="molecule type" value="Genomic_DNA"/>
</dbReference>
<feature type="domain" description="Starch synthase catalytic" evidence="9">
    <location>
        <begin position="6"/>
        <end position="240"/>
    </location>
</feature>
<organism evidence="10 11">
    <name type="scientific">Ruminiclostridium sufflavum DSM 19573</name>
    <dbReference type="NCBI Taxonomy" id="1121337"/>
    <lineage>
        <taxon>Bacteria</taxon>
        <taxon>Bacillati</taxon>
        <taxon>Bacillota</taxon>
        <taxon>Clostridia</taxon>
        <taxon>Eubacteriales</taxon>
        <taxon>Oscillospiraceae</taxon>
        <taxon>Ruminiclostridium</taxon>
    </lineage>
</organism>
<dbReference type="Pfam" id="PF08323">
    <property type="entry name" value="Glyco_transf_5"/>
    <property type="match status" value="1"/>
</dbReference>
<dbReference type="PANTHER" id="PTHR45825:SF11">
    <property type="entry name" value="ALPHA AMYLASE DOMAIN-CONTAINING PROTEIN"/>
    <property type="match status" value="1"/>
</dbReference>
<dbReference type="SUPFAM" id="SSF53756">
    <property type="entry name" value="UDP-Glycosyltransferase/glycogen phosphorylase"/>
    <property type="match status" value="1"/>
</dbReference>
<gene>
    <name evidence="7" type="primary">glgA</name>
    <name evidence="10" type="ORF">LY28_01192</name>
</gene>
<comment type="caution">
    <text evidence="10">The sequence shown here is derived from an EMBL/GenBank/DDBJ whole genome shotgun (WGS) entry which is preliminary data.</text>
</comment>
<evidence type="ECO:0000313" key="10">
    <source>
        <dbReference type="EMBL" id="PYG88831.1"/>
    </source>
</evidence>
<evidence type="ECO:0000256" key="4">
    <source>
        <dbReference type="ARBA" id="ARBA00022676"/>
    </source>
</evidence>
<feature type="domain" description="Glycosyl transferase family 1" evidence="8">
    <location>
        <begin position="294"/>
        <end position="442"/>
    </location>
</feature>
<keyword evidence="11" id="KW-1185">Reference proteome</keyword>
<dbReference type="GO" id="GO:0009011">
    <property type="term" value="F:alpha-1,4-glucan glucosyltransferase (ADP-glucose donor) activity"/>
    <property type="evidence" value="ECO:0007669"/>
    <property type="project" value="UniProtKB-UniRule"/>
</dbReference>